<dbReference type="InterPro" id="IPR000253">
    <property type="entry name" value="FHA_dom"/>
</dbReference>
<dbReference type="Gene3D" id="2.60.200.20">
    <property type="match status" value="1"/>
</dbReference>
<protein>
    <submittedName>
        <fullName evidence="3">FHA domain-containing protein</fullName>
    </submittedName>
</protein>
<feature type="domain" description="FHA" evidence="2">
    <location>
        <begin position="30"/>
        <end position="79"/>
    </location>
</feature>
<dbReference type="InterPro" id="IPR008984">
    <property type="entry name" value="SMAD_FHA_dom_sf"/>
</dbReference>
<dbReference type="Pfam" id="PF00498">
    <property type="entry name" value="FHA"/>
    <property type="match status" value="1"/>
</dbReference>
<gene>
    <name evidence="3" type="ORF">JMF97_14915</name>
</gene>
<dbReference type="SMART" id="SM00240">
    <property type="entry name" value="FHA"/>
    <property type="match status" value="1"/>
</dbReference>
<name>A0ABS1UNN1_9ACTN</name>
<keyword evidence="4" id="KW-1185">Reference proteome</keyword>
<dbReference type="CDD" id="cd00060">
    <property type="entry name" value="FHA"/>
    <property type="match status" value="1"/>
</dbReference>
<accession>A0ABS1UNN1</accession>
<dbReference type="EMBL" id="JAETXL010000005">
    <property type="protein sequence ID" value="MBL6277449.1"/>
    <property type="molecule type" value="Genomic_DNA"/>
</dbReference>
<organism evidence="3 4">
    <name type="scientific">Micromonospora fiedleri</name>
    <dbReference type="NCBI Taxonomy" id="1157498"/>
    <lineage>
        <taxon>Bacteria</taxon>
        <taxon>Bacillati</taxon>
        <taxon>Actinomycetota</taxon>
        <taxon>Actinomycetes</taxon>
        <taxon>Micromonosporales</taxon>
        <taxon>Micromonosporaceae</taxon>
        <taxon>Micromonospora</taxon>
    </lineage>
</organism>
<dbReference type="PANTHER" id="PTHR23308">
    <property type="entry name" value="NUCLEAR INHIBITOR OF PROTEIN PHOSPHATASE-1"/>
    <property type="match status" value="1"/>
</dbReference>
<dbReference type="InterPro" id="IPR050923">
    <property type="entry name" value="Cell_Proc_Reg/RNA_Proc"/>
</dbReference>
<evidence type="ECO:0000256" key="1">
    <source>
        <dbReference type="ARBA" id="ARBA00022553"/>
    </source>
</evidence>
<sequence length="148" mass="15678">MEQHPQLLPMLTVAAGPMRGLSFRLRAQPMVIGRDASADIVVHDPHMSRRHAEIRLAGDGVSLLDLGSTNGTWVNGLRTTGPVCLTDGDMILIGRTELRFFDPALARTDPVGLSFGVPRQERRATLVLPTAPAGAAPGQLTSAPAVAP</sequence>
<evidence type="ECO:0000259" key="2">
    <source>
        <dbReference type="PROSITE" id="PS50006"/>
    </source>
</evidence>
<evidence type="ECO:0000313" key="4">
    <source>
        <dbReference type="Proteomes" id="UP000661193"/>
    </source>
</evidence>
<dbReference type="SUPFAM" id="SSF49879">
    <property type="entry name" value="SMAD/FHA domain"/>
    <property type="match status" value="1"/>
</dbReference>
<comment type="caution">
    <text evidence="3">The sequence shown here is derived from an EMBL/GenBank/DDBJ whole genome shotgun (WGS) entry which is preliminary data.</text>
</comment>
<dbReference type="Proteomes" id="UP000661193">
    <property type="component" value="Unassembled WGS sequence"/>
</dbReference>
<reference evidence="3 4" key="1">
    <citation type="submission" date="2021-01" db="EMBL/GenBank/DDBJ databases">
        <title>Genome sequencing of Micromonospora fiedleri MG-37.</title>
        <authorList>
            <person name="Moreland P.E.J."/>
            <person name="Stach J.E.M."/>
        </authorList>
    </citation>
    <scope>NUCLEOTIDE SEQUENCE [LARGE SCALE GENOMIC DNA]</scope>
    <source>
        <strain evidence="3 4">MG-37</strain>
    </source>
</reference>
<evidence type="ECO:0000313" key="3">
    <source>
        <dbReference type="EMBL" id="MBL6277449.1"/>
    </source>
</evidence>
<proteinExistence type="predicted"/>
<dbReference type="RefSeq" id="WP_203222131.1">
    <property type="nucleotide sequence ID" value="NZ_JAETXL010000005.1"/>
</dbReference>
<dbReference type="PROSITE" id="PS50006">
    <property type="entry name" value="FHA_DOMAIN"/>
    <property type="match status" value="1"/>
</dbReference>
<keyword evidence="1" id="KW-0597">Phosphoprotein</keyword>